<dbReference type="GO" id="GO:0003676">
    <property type="term" value="F:nucleic acid binding"/>
    <property type="evidence" value="ECO:0007669"/>
    <property type="project" value="InterPro"/>
</dbReference>
<evidence type="ECO:0000256" key="1">
    <source>
        <dbReference type="SAM" id="MobiDB-lite"/>
    </source>
</evidence>
<keyword evidence="4" id="KW-1185">Reference proteome</keyword>
<evidence type="ECO:0000313" key="3">
    <source>
        <dbReference type="EMBL" id="SDU42326.1"/>
    </source>
</evidence>
<feature type="domain" description="HNH" evidence="2">
    <location>
        <begin position="175"/>
        <end position="223"/>
    </location>
</feature>
<dbReference type="AlphaFoldDB" id="A0A1H2IEE9"/>
<feature type="region of interest" description="Disordered" evidence="1">
    <location>
        <begin position="296"/>
        <end position="399"/>
    </location>
</feature>
<dbReference type="InterPro" id="IPR003615">
    <property type="entry name" value="HNH_nuc"/>
</dbReference>
<dbReference type="InterPro" id="IPR052892">
    <property type="entry name" value="NA-targeting_endonuclease"/>
</dbReference>
<feature type="region of interest" description="Disordered" evidence="1">
    <location>
        <begin position="220"/>
        <end position="277"/>
    </location>
</feature>
<dbReference type="PANTHER" id="PTHR33877:SF2">
    <property type="entry name" value="OS07G0170200 PROTEIN"/>
    <property type="match status" value="1"/>
</dbReference>
<feature type="compositionally biased region" description="Basic residues" evidence="1">
    <location>
        <begin position="315"/>
        <end position="324"/>
    </location>
</feature>
<protein>
    <submittedName>
        <fullName evidence="3">HNH endonuclease</fullName>
    </submittedName>
</protein>
<proteinExistence type="predicted"/>
<sequence>MRPMTPPTAACRGPPTAYMIHGGLTLPFFQVDDRLHVNRKAMRLAELALSNDPMGFAALGVWTLAGSKCQDSGTDGVVTRAGLLQIVLNPPLADALAHLLVDAGLWHPAGHDCSRCPAVDAGTWLFHDWFALGYDPAATVRITRAQRKELQSPRIRNAVWARDCLDPAEPNIGACRYCGRRLNRNDRKGDTQPTIDHVDPTLALGPRNLVLCCKPCNQRKGRRTPEQAEMDLRPAPRALVDDTPVVAAAEPSQGRSPATTDAVPPTGAGSNRYPPDIQHSGAVLVHAYGAAGVPAGWSGSGRGKPVEQGQPPPAARRRRRRGRGGRADPDSDEGPQRPAQPRWDAGPAPEVPTPGRFGSPWHGWTGPASTVDDEATCTEHGLPDPCRKCTPLTEGANDG</sequence>
<gene>
    <name evidence="3" type="ORF">SAMN04488563_1641</name>
</gene>
<dbReference type="GO" id="GO:0008270">
    <property type="term" value="F:zinc ion binding"/>
    <property type="evidence" value="ECO:0007669"/>
    <property type="project" value="InterPro"/>
</dbReference>
<dbReference type="PANTHER" id="PTHR33877">
    <property type="entry name" value="SLL1193 PROTEIN"/>
    <property type="match status" value="1"/>
</dbReference>
<reference evidence="4" key="1">
    <citation type="submission" date="2016-10" db="EMBL/GenBank/DDBJ databases">
        <authorList>
            <person name="Varghese N."/>
            <person name="Submissions S."/>
        </authorList>
    </citation>
    <scope>NUCLEOTIDE SEQUENCE [LARGE SCALE GENOMIC DNA]</scope>
    <source>
        <strain evidence="4">DSM 45079</strain>
    </source>
</reference>
<keyword evidence="3" id="KW-0378">Hydrolase</keyword>
<dbReference type="GO" id="GO:0004519">
    <property type="term" value="F:endonuclease activity"/>
    <property type="evidence" value="ECO:0007669"/>
    <property type="project" value="UniProtKB-KW"/>
</dbReference>
<dbReference type="CDD" id="cd00085">
    <property type="entry name" value="HNHc"/>
    <property type="match status" value="1"/>
</dbReference>
<dbReference type="EMBL" id="LT629791">
    <property type="protein sequence ID" value="SDU42326.1"/>
    <property type="molecule type" value="Genomic_DNA"/>
</dbReference>
<evidence type="ECO:0000313" key="4">
    <source>
        <dbReference type="Proteomes" id="UP000182977"/>
    </source>
</evidence>
<dbReference type="Proteomes" id="UP000182977">
    <property type="component" value="Chromosome I"/>
</dbReference>
<accession>A0A1H2IEE9</accession>
<dbReference type="STRING" id="419479.SAMN04488563_1641"/>
<keyword evidence="3" id="KW-0255">Endonuclease</keyword>
<keyword evidence="3" id="KW-0540">Nuclease</keyword>
<name>A0A1H2IEE9_9ACTN</name>
<organism evidence="3 4">
    <name type="scientific">Jiangella alkaliphila</name>
    <dbReference type="NCBI Taxonomy" id="419479"/>
    <lineage>
        <taxon>Bacteria</taxon>
        <taxon>Bacillati</taxon>
        <taxon>Actinomycetota</taxon>
        <taxon>Actinomycetes</taxon>
        <taxon>Jiangellales</taxon>
        <taxon>Jiangellaceae</taxon>
        <taxon>Jiangella</taxon>
    </lineage>
</organism>
<feature type="compositionally biased region" description="Basic and acidic residues" evidence="1">
    <location>
        <begin position="223"/>
        <end position="234"/>
    </location>
</feature>
<dbReference type="InterPro" id="IPR002711">
    <property type="entry name" value="HNH"/>
</dbReference>
<dbReference type="Pfam" id="PF01844">
    <property type="entry name" value="HNH"/>
    <property type="match status" value="1"/>
</dbReference>
<evidence type="ECO:0000259" key="2">
    <source>
        <dbReference type="Pfam" id="PF01844"/>
    </source>
</evidence>
<dbReference type="Gene3D" id="1.10.30.50">
    <property type="match status" value="1"/>
</dbReference>